<dbReference type="RefSeq" id="WP_147164992.1">
    <property type="nucleotide sequence ID" value="NZ_BJZO01000135.1"/>
</dbReference>
<accession>A0A512HBY5</accession>
<dbReference type="PANTHER" id="PTHR43202">
    <property type="entry name" value="NICOTINATE-NUCLEOTIDE PYROPHOSPHORYLASE"/>
    <property type="match status" value="1"/>
</dbReference>
<dbReference type="GO" id="GO:0016757">
    <property type="term" value="F:glycosyltransferase activity"/>
    <property type="evidence" value="ECO:0007669"/>
    <property type="project" value="UniProtKB-KW"/>
</dbReference>
<gene>
    <name evidence="1" type="ORF">ROR02_30870</name>
</gene>
<keyword evidence="1" id="KW-0328">Glycosyltransferase</keyword>
<dbReference type="AlphaFoldDB" id="A0A512HBY5"/>
<dbReference type="PANTHER" id="PTHR43202:SF1">
    <property type="entry name" value="NICOTINATE PHOSPHORIBOSYLTRANSFERASE"/>
    <property type="match status" value="1"/>
</dbReference>
<evidence type="ECO:0000313" key="2">
    <source>
        <dbReference type="Proteomes" id="UP000321567"/>
    </source>
</evidence>
<sequence>MDRSSERWPGAAEVPQWTDKYFSRTADVVRRFGDVSVTYAVFMRRPVLYAPRLALGWLRHVTEERGTEVVVDSLYKEGEWVGAGEPMVTLTGSFMALSELETLFLQKLGACCVAAYNAFHMCMDLPGVAFLAMDARHCAGTEMADLMAYAASVGGKRARRKGEAKGFIGNATDATAHYFDRAEGSGTMPHSLIGYAGSTVRAAEMFHETHPDVDLVVLVDYFGREISDALAVCRRFPELAAQGRLGVRLDTHGGRYVEGLDTQSSYDVLERNARDAIRGYRSETELRYLIGTGVSAAALWHMRETLDHAGFPRTRIIASSGFSPAKCRVMAYAKAPVDVIGTGSYLPENWNETYATADIIAYDGKPRVKVGREFLLQRRPEAVRPPT</sequence>
<comment type="caution">
    <text evidence="1">The sequence shown here is derived from an EMBL/GenBank/DDBJ whole genome shotgun (WGS) entry which is preliminary data.</text>
</comment>
<protein>
    <submittedName>
        <fullName evidence="1">Nicotinate phosphoribosyltransferase</fullName>
    </submittedName>
</protein>
<dbReference type="Proteomes" id="UP000321567">
    <property type="component" value="Unassembled WGS sequence"/>
</dbReference>
<dbReference type="OrthoDB" id="9770610at2"/>
<proteinExistence type="predicted"/>
<dbReference type="Gene3D" id="3.20.20.70">
    <property type="entry name" value="Aldolase class I"/>
    <property type="match status" value="1"/>
</dbReference>
<keyword evidence="2" id="KW-1185">Reference proteome</keyword>
<dbReference type="EMBL" id="BJZO01000135">
    <property type="protein sequence ID" value="GEO82956.1"/>
    <property type="molecule type" value="Genomic_DNA"/>
</dbReference>
<evidence type="ECO:0000313" key="1">
    <source>
        <dbReference type="EMBL" id="GEO82956.1"/>
    </source>
</evidence>
<dbReference type="SUPFAM" id="SSF51690">
    <property type="entry name" value="Nicotinate/Quinolinate PRTase C-terminal domain-like"/>
    <property type="match status" value="1"/>
</dbReference>
<organism evidence="1 2">
    <name type="scientific">Pararhodospirillum oryzae</name>
    <dbReference type="NCBI Taxonomy" id="478448"/>
    <lineage>
        <taxon>Bacteria</taxon>
        <taxon>Pseudomonadati</taxon>
        <taxon>Pseudomonadota</taxon>
        <taxon>Alphaproteobacteria</taxon>
        <taxon>Rhodospirillales</taxon>
        <taxon>Rhodospirillaceae</taxon>
        <taxon>Pararhodospirillum</taxon>
    </lineage>
</organism>
<dbReference type="GO" id="GO:0009435">
    <property type="term" value="P:NAD+ biosynthetic process"/>
    <property type="evidence" value="ECO:0007669"/>
    <property type="project" value="InterPro"/>
</dbReference>
<dbReference type="InterPro" id="IPR053190">
    <property type="entry name" value="NAPRTase-like"/>
</dbReference>
<dbReference type="InterPro" id="IPR013785">
    <property type="entry name" value="Aldolase_TIM"/>
</dbReference>
<reference evidence="1 2" key="1">
    <citation type="submission" date="2019-07" db="EMBL/GenBank/DDBJ databases">
        <title>Whole genome shotgun sequence of Rhodospirillum oryzae NBRC 107573.</title>
        <authorList>
            <person name="Hosoyama A."/>
            <person name="Uohara A."/>
            <person name="Ohji S."/>
            <person name="Ichikawa N."/>
        </authorList>
    </citation>
    <scope>NUCLEOTIDE SEQUENCE [LARGE SCALE GENOMIC DNA]</scope>
    <source>
        <strain evidence="1 2">NBRC 107573</strain>
    </source>
</reference>
<name>A0A512HBY5_9PROT</name>
<dbReference type="SUPFAM" id="SSF54675">
    <property type="entry name" value="Nicotinate/Quinolinate PRTase N-terminal domain-like"/>
    <property type="match status" value="1"/>
</dbReference>
<keyword evidence="1" id="KW-0808">Transferase</keyword>
<dbReference type="InterPro" id="IPR036068">
    <property type="entry name" value="Nicotinate_pribotase-like_C"/>
</dbReference>